<sequence length="178" mass="17973">MTDMTIPANERGAVRVFAVDLPPEAAKEFAGGAPGTVAQALGTSELGARHVEVFDVADLKGVGLASYLEQGLGVAPGELDGDRARLDAVTGTVAIVLSGAFDGERRSLAVSSPLRWLGTWHEADAETPEIALSSASAEGAAPIGEAGAPVGASPGSRGLILVVLALVVLAILIWILVA</sequence>
<gene>
    <name evidence="2" type="ORF">Wenmar_00727</name>
</gene>
<dbReference type="OrthoDB" id="7875742at2"/>
<dbReference type="EMBL" id="AONG01000005">
    <property type="protein sequence ID" value="KIQ70351.1"/>
    <property type="molecule type" value="Genomic_DNA"/>
</dbReference>
<keyword evidence="1" id="KW-0472">Membrane</keyword>
<comment type="caution">
    <text evidence="2">The sequence shown here is derived from an EMBL/GenBank/DDBJ whole genome shotgun (WGS) entry which is preliminary data.</text>
</comment>
<dbReference type="RefSeq" id="WP_018304096.1">
    <property type="nucleotide sequence ID" value="NZ_KB902312.1"/>
</dbReference>
<evidence type="ECO:0000313" key="2">
    <source>
        <dbReference type="EMBL" id="KIQ70351.1"/>
    </source>
</evidence>
<accession>A0A0D0PG76</accession>
<protein>
    <recommendedName>
        <fullName evidence="4">Aspartate carbamoyltransferase catalytic subunit</fullName>
    </recommendedName>
</protein>
<organism evidence="2 3">
    <name type="scientific">Wenxinia marina DSM 24838</name>
    <dbReference type="NCBI Taxonomy" id="1123501"/>
    <lineage>
        <taxon>Bacteria</taxon>
        <taxon>Pseudomonadati</taxon>
        <taxon>Pseudomonadota</taxon>
        <taxon>Alphaproteobacteria</taxon>
        <taxon>Rhodobacterales</taxon>
        <taxon>Roseobacteraceae</taxon>
        <taxon>Wenxinia</taxon>
    </lineage>
</organism>
<keyword evidence="1" id="KW-1133">Transmembrane helix</keyword>
<reference evidence="2 3" key="1">
    <citation type="submission" date="2013-01" db="EMBL/GenBank/DDBJ databases">
        <authorList>
            <person name="Fiebig A."/>
            <person name="Goeker M."/>
            <person name="Klenk H.-P.P."/>
        </authorList>
    </citation>
    <scope>NUCLEOTIDE SEQUENCE [LARGE SCALE GENOMIC DNA]</scope>
    <source>
        <strain evidence="2 3">DSM 24838</strain>
    </source>
</reference>
<dbReference type="eggNOG" id="ENOG50339DK">
    <property type="taxonomic scope" value="Bacteria"/>
</dbReference>
<keyword evidence="3" id="KW-1185">Reference proteome</keyword>
<feature type="transmembrane region" description="Helical" evidence="1">
    <location>
        <begin position="159"/>
        <end position="177"/>
    </location>
</feature>
<keyword evidence="1" id="KW-0812">Transmembrane</keyword>
<dbReference type="AlphaFoldDB" id="A0A0D0PG76"/>
<evidence type="ECO:0000313" key="3">
    <source>
        <dbReference type="Proteomes" id="UP000035100"/>
    </source>
</evidence>
<proteinExistence type="predicted"/>
<dbReference type="Proteomes" id="UP000035100">
    <property type="component" value="Unassembled WGS sequence"/>
</dbReference>
<dbReference type="STRING" id="1123501.Wenmar_00727"/>
<evidence type="ECO:0000256" key="1">
    <source>
        <dbReference type="SAM" id="Phobius"/>
    </source>
</evidence>
<evidence type="ECO:0008006" key="4">
    <source>
        <dbReference type="Google" id="ProtNLM"/>
    </source>
</evidence>
<name>A0A0D0PG76_9RHOB</name>